<dbReference type="AlphaFoldDB" id="A0AA49Q9K6"/>
<dbReference type="EMBL" id="CP130613">
    <property type="protein sequence ID" value="WKW16440.1"/>
    <property type="molecule type" value="Genomic_DNA"/>
</dbReference>
<accession>A0AA49Q9K6</accession>
<evidence type="ECO:0000313" key="1">
    <source>
        <dbReference type="EMBL" id="WKW13533.1"/>
    </source>
</evidence>
<dbReference type="KEGG" id="pspc:Strain318_002856"/>
<gene>
    <name evidence="1" type="ORF">Strain138_002856</name>
    <name evidence="2" type="ORF">Strain318_002856</name>
</gene>
<proteinExistence type="predicted"/>
<dbReference type="EMBL" id="CP130612">
    <property type="protein sequence ID" value="WKW13533.1"/>
    <property type="molecule type" value="Genomic_DNA"/>
</dbReference>
<reference evidence="2" key="1">
    <citation type="submission" date="2023-07" db="EMBL/GenBank/DDBJ databases">
        <authorList>
            <person name="Haufschild T."/>
            <person name="Kallscheuer N."/>
            <person name="Hammer J."/>
            <person name="Kohn T."/>
            <person name="Kabuu M."/>
            <person name="Jogler M."/>
            <person name="Wohfarth N."/>
            <person name="Heuer A."/>
            <person name="Rohde M."/>
            <person name="van Teeseling M.C.F."/>
            <person name="Jogler C."/>
        </authorList>
    </citation>
    <scope>NUCLEOTIDE SEQUENCE</scope>
    <source>
        <strain evidence="1">Strain 138</strain>
        <strain evidence="2">Strain 318</strain>
    </source>
</reference>
<protein>
    <recommendedName>
        <fullName evidence="4">6-bladed beta-propeller</fullName>
    </recommendedName>
</protein>
<accession>A0AA49JXQ0</accession>
<sequence length="387" mass="43211">MEALAAEAHVSRTGRHSMRLRTFRTVWPSLFLATFLLPWAAPAQTFPEGFSRIDAVRELSDGRTLAFDGLEKRLLVLDWTTGRVRDIGRRGDGPGEYQNATQLVPLPGDSTVLVDGFTRRWLLLHRDSILATLPQEQSLFLTQFFSPVFGGDADGHAIVTAAIPWTGSGERAIYSRNPAYADSLLVLRLKRDSRRIDTLTGLRGRPWGGVATFTRGRGREQMTYSARNPLAAPEQAIMLEDGTVAVARQHPFRIEFIARDGRRRLGPVIDSVRILASSRERQAAIAREWSFVPPPLPTEAEFGGWPDLVPSFPADALFRVPGNRLAVLRQPSAAAPQKRIDILDANGRRIAQVRLSQGERVMAFGVRHVYLVRTDDDGFSILSRREW</sequence>
<dbReference type="RefSeq" id="WP_367886382.1">
    <property type="nucleotide sequence ID" value="NZ_CP130612.1"/>
</dbReference>
<dbReference type="Proteomes" id="UP001229955">
    <property type="component" value="Chromosome"/>
</dbReference>
<organism evidence="2 3">
    <name type="scientific">Pseudogemmatithrix spongiicola</name>
    <dbReference type="NCBI Taxonomy" id="3062599"/>
    <lineage>
        <taxon>Bacteria</taxon>
        <taxon>Pseudomonadati</taxon>
        <taxon>Gemmatimonadota</taxon>
        <taxon>Gemmatimonadia</taxon>
        <taxon>Gemmatimonadales</taxon>
        <taxon>Gemmatimonadaceae</taxon>
        <taxon>Pseudogemmatithrix</taxon>
    </lineage>
</organism>
<evidence type="ECO:0000313" key="3">
    <source>
        <dbReference type="Proteomes" id="UP001229955"/>
    </source>
</evidence>
<evidence type="ECO:0000313" key="2">
    <source>
        <dbReference type="EMBL" id="WKW16440.1"/>
    </source>
</evidence>
<name>A0AA49Q9K6_9BACT</name>
<keyword evidence="3" id="KW-1185">Reference proteome</keyword>
<dbReference type="InterPro" id="IPR011041">
    <property type="entry name" value="Quinoprot_gluc/sorb_DH_b-prop"/>
</dbReference>
<evidence type="ECO:0008006" key="4">
    <source>
        <dbReference type="Google" id="ProtNLM"/>
    </source>
</evidence>
<dbReference type="SUPFAM" id="SSF50952">
    <property type="entry name" value="Soluble quinoprotein glucose dehydrogenase"/>
    <property type="match status" value="1"/>
</dbReference>